<feature type="region of interest" description="Disordered" evidence="1">
    <location>
        <begin position="1"/>
        <end position="21"/>
    </location>
</feature>
<evidence type="ECO:0000313" key="2">
    <source>
        <dbReference type="EMBL" id="CAA9311680.1"/>
    </source>
</evidence>
<dbReference type="EMBL" id="CADCUE010000017">
    <property type="protein sequence ID" value="CAA9311680.1"/>
    <property type="molecule type" value="Genomic_DNA"/>
</dbReference>
<proteinExistence type="predicted"/>
<reference evidence="2" key="1">
    <citation type="submission" date="2020-02" db="EMBL/GenBank/DDBJ databases">
        <authorList>
            <person name="Meier V. D."/>
        </authorList>
    </citation>
    <scope>NUCLEOTIDE SEQUENCE</scope>
    <source>
        <strain evidence="2">AVDCRST_MAG16</strain>
    </source>
</reference>
<gene>
    <name evidence="2" type="ORF">AVDCRST_MAG16-205</name>
</gene>
<name>A0A6J4KPB7_9ACTN</name>
<protein>
    <submittedName>
        <fullName evidence="2">Uncharacterized protein</fullName>
    </submittedName>
</protein>
<dbReference type="AlphaFoldDB" id="A0A6J4KPB7"/>
<organism evidence="2">
    <name type="scientific">uncultured Frankineae bacterium</name>
    <dbReference type="NCBI Taxonomy" id="437475"/>
    <lineage>
        <taxon>Bacteria</taxon>
        <taxon>Bacillati</taxon>
        <taxon>Actinomycetota</taxon>
        <taxon>Actinomycetes</taxon>
        <taxon>Frankiales</taxon>
        <taxon>environmental samples</taxon>
    </lineage>
</organism>
<accession>A0A6J4KPB7</accession>
<sequence length="103" mass="10876">MRRRAAGGRPPGAGARPRRTPMELTPLLLLAHAGLTSLLLLVLGAIVLGQHVSAVVRTRARRHAAVGSAHVPAPREAPETGASVLEWTVDLRGVGQREDAVRT</sequence>
<evidence type="ECO:0000256" key="1">
    <source>
        <dbReference type="SAM" id="MobiDB-lite"/>
    </source>
</evidence>